<evidence type="ECO:0000313" key="3">
    <source>
        <dbReference type="Proteomes" id="UP001138802"/>
    </source>
</evidence>
<feature type="transmembrane region" description="Helical" evidence="1">
    <location>
        <begin position="96"/>
        <end position="114"/>
    </location>
</feature>
<keyword evidence="1" id="KW-0812">Transmembrane</keyword>
<keyword evidence="3" id="KW-1185">Reference proteome</keyword>
<organism evidence="2 3">
    <name type="scientific">Thiocapsa imhoffii</name>
    <dbReference type="NCBI Taxonomy" id="382777"/>
    <lineage>
        <taxon>Bacteria</taxon>
        <taxon>Pseudomonadati</taxon>
        <taxon>Pseudomonadota</taxon>
        <taxon>Gammaproteobacteria</taxon>
        <taxon>Chromatiales</taxon>
        <taxon>Chromatiaceae</taxon>
        <taxon>Thiocapsa</taxon>
    </lineage>
</organism>
<reference evidence="2 3" key="1">
    <citation type="journal article" date="2020" name="Microorganisms">
        <title>Osmotic Adaptation and Compatible Solute Biosynthesis of Phototrophic Bacteria as Revealed from Genome Analyses.</title>
        <authorList>
            <person name="Imhoff J.F."/>
            <person name="Rahn T."/>
            <person name="Kunzel S."/>
            <person name="Keller A."/>
            <person name="Neulinger S.C."/>
        </authorList>
    </citation>
    <scope>NUCLEOTIDE SEQUENCE [LARGE SCALE GENOMIC DNA]</scope>
    <source>
        <strain evidence="2 3">DSM 21303</strain>
    </source>
</reference>
<protein>
    <submittedName>
        <fullName evidence="2">Uncharacterized protein</fullName>
    </submittedName>
</protein>
<feature type="transmembrane region" description="Helical" evidence="1">
    <location>
        <begin position="33"/>
        <end position="49"/>
    </location>
</feature>
<keyword evidence="1" id="KW-0472">Membrane</keyword>
<dbReference type="RefSeq" id="WP_200388849.1">
    <property type="nucleotide sequence ID" value="NZ_NRSD01000018.1"/>
</dbReference>
<evidence type="ECO:0000313" key="2">
    <source>
        <dbReference type="EMBL" id="MBK1646035.1"/>
    </source>
</evidence>
<dbReference type="Proteomes" id="UP001138802">
    <property type="component" value="Unassembled WGS sequence"/>
</dbReference>
<sequence>MRILLILIVAVWGLIALLGFVTTANKSLDAKLTAIYLIVWPILAVALFLNEPVPLWLAVPTFFGFLPWFLAGPHLYEIIRDPSRTRPDELIGIPRAYWKWGGIAAVLLGLLFNGSV</sequence>
<dbReference type="EMBL" id="NRSD01000018">
    <property type="protein sequence ID" value="MBK1646035.1"/>
    <property type="molecule type" value="Genomic_DNA"/>
</dbReference>
<feature type="transmembrane region" description="Helical" evidence="1">
    <location>
        <begin position="56"/>
        <end position="76"/>
    </location>
</feature>
<name>A0A9X0WKA6_9GAMM</name>
<gene>
    <name evidence="2" type="ORF">CKO25_15530</name>
</gene>
<accession>A0A9X0WKA6</accession>
<keyword evidence="1" id="KW-1133">Transmembrane helix</keyword>
<proteinExistence type="predicted"/>
<evidence type="ECO:0000256" key="1">
    <source>
        <dbReference type="SAM" id="Phobius"/>
    </source>
</evidence>
<comment type="caution">
    <text evidence="2">The sequence shown here is derived from an EMBL/GenBank/DDBJ whole genome shotgun (WGS) entry which is preliminary data.</text>
</comment>
<dbReference type="AlphaFoldDB" id="A0A9X0WKA6"/>